<dbReference type="PROSITE" id="PS51257">
    <property type="entry name" value="PROKAR_LIPOPROTEIN"/>
    <property type="match status" value="1"/>
</dbReference>
<dbReference type="EMBL" id="LR824643">
    <property type="protein sequence ID" value="CAD0319921.1"/>
    <property type="molecule type" value="Genomic_DNA"/>
</dbReference>
<dbReference type="AlphaFoldDB" id="A0A7U7HJV9"/>
<evidence type="ECO:0000256" key="1">
    <source>
        <dbReference type="SAM" id="MobiDB-lite"/>
    </source>
</evidence>
<organism evidence="2">
    <name type="scientific">Xanthomonas campestris pv. juglandis</name>
    <name type="common">Xanthomonas arboricola pv. juglandis</name>
    <dbReference type="NCBI Taxonomy" id="195709"/>
    <lineage>
        <taxon>Bacteria</taxon>
        <taxon>Pseudomonadati</taxon>
        <taxon>Pseudomonadota</taxon>
        <taxon>Gammaproteobacteria</taxon>
        <taxon>Lysobacterales</taxon>
        <taxon>Lysobacteraceae</taxon>
        <taxon>Xanthomonas</taxon>
    </lineage>
</organism>
<name>A0A7U7HJV9_XANCJ</name>
<proteinExistence type="predicted"/>
<evidence type="ECO:0000313" key="2">
    <source>
        <dbReference type="EMBL" id="CAD0319921.1"/>
    </source>
</evidence>
<feature type="compositionally biased region" description="Low complexity" evidence="1">
    <location>
        <begin position="40"/>
        <end position="50"/>
    </location>
</feature>
<feature type="region of interest" description="Disordered" evidence="1">
    <location>
        <begin position="40"/>
        <end position="59"/>
    </location>
</feature>
<accession>A0A7U7HJV9</accession>
<gene>
    <name evidence="2" type="ORF">XSP_001281</name>
</gene>
<sequence length="181" mass="18727">MRGLGIVMLATAIAGCSCHRSADEETGNAAASSHVAAATQTPGAATAGNASARSTTDATPEDAVARANFAKASATVQRYLGALPGAARGDADALWSGGRPAPVPDDAALRGIGNIQSMRINNDAPIALDQEQPPRRIEVPVQLIVRTDTGTQRLVGAYRLQPRSGSDDWEIYSATLHAVLR</sequence>
<protein>
    <submittedName>
        <fullName evidence="2">Uncharacterized protein</fullName>
    </submittedName>
</protein>
<reference evidence="2" key="1">
    <citation type="submission" date="2020-07" db="EMBL/GenBank/DDBJ databases">
        <authorList>
            <person name="Teixeira M."/>
        </authorList>
    </citation>
    <scope>NUCLEOTIDE SEQUENCE</scope>
    <source>
        <strain evidence="2">Xanthomonas arboricola pv. juglandis CPBF 427</strain>
    </source>
</reference>